<organism evidence="6 7">
    <name type="scientific">Paramicrobacterium chengjingii</name>
    <dbReference type="NCBI Taxonomy" id="2769067"/>
    <lineage>
        <taxon>Bacteria</taxon>
        <taxon>Bacillati</taxon>
        <taxon>Actinomycetota</taxon>
        <taxon>Actinomycetes</taxon>
        <taxon>Micrococcales</taxon>
        <taxon>Microbacteriaceae</taxon>
        <taxon>Paramicrobacterium</taxon>
    </lineage>
</organism>
<dbReference type="Gene3D" id="3.20.20.60">
    <property type="entry name" value="Phosphoenolpyruvate-binding domains"/>
    <property type="match status" value="1"/>
</dbReference>
<keyword evidence="3" id="KW-0460">Magnesium</keyword>
<dbReference type="GO" id="GO:0016829">
    <property type="term" value="F:lyase activity"/>
    <property type="evidence" value="ECO:0007669"/>
    <property type="project" value="UniProtKB-KW"/>
</dbReference>
<proteinExistence type="predicted"/>
<dbReference type="Pfam" id="PF03328">
    <property type="entry name" value="HpcH_HpaI"/>
    <property type="match status" value="1"/>
</dbReference>
<sequence>MTFRMGPSLLFCPADRPERFGKARDRADAVILDLEDGVDPESRAAAREALRAHPLDPATTIVRVNPADTADFLHDVEALRLTQYRTVMLSKTERTDHVERLNGYKVIALCETASGIMIAEKLAQMSTVVALMWGAEDLIASLGGSGSRRPDGRYRDVAAHARSRVLLAAGSAGKAAIDAVHLDIDDRAGLETEVEDAVACGFAATACIHPSQVSVIRDGYRPTPAQLSWSRALLAEAKGRTGAFRFRGQMIDTPVLRHAEHVLRRAHSESVSNESRRDGDGTPSAGTSRS</sequence>
<feature type="domain" description="HpcH/HpaI aldolase/citrate lyase" evidence="5">
    <location>
        <begin position="8"/>
        <end position="210"/>
    </location>
</feature>
<keyword evidence="7" id="KW-1185">Reference proteome</keyword>
<evidence type="ECO:0000256" key="3">
    <source>
        <dbReference type="ARBA" id="ARBA00022842"/>
    </source>
</evidence>
<dbReference type="InterPro" id="IPR005000">
    <property type="entry name" value="Aldolase/citrate-lyase_domain"/>
</dbReference>
<evidence type="ECO:0000259" key="5">
    <source>
        <dbReference type="Pfam" id="PF03328"/>
    </source>
</evidence>
<dbReference type="Proteomes" id="UP000662814">
    <property type="component" value="Chromosome"/>
</dbReference>
<feature type="region of interest" description="Disordered" evidence="4">
    <location>
        <begin position="265"/>
        <end position="290"/>
    </location>
</feature>
<keyword evidence="2" id="KW-0479">Metal-binding</keyword>
<dbReference type="InterPro" id="IPR015813">
    <property type="entry name" value="Pyrv/PenolPyrv_kinase-like_dom"/>
</dbReference>
<dbReference type="PANTHER" id="PTHR32308">
    <property type="entry name" value="LYASE BETA SUBUNIT, PUTATIVE (AFU_ORTHOLOGUE AFUA_4G13030)-RELATED"/>
    <property type="match status" value="1"/>
</dbReference>
<dbReference type="RefSeq" id="WP_166992826.1">
    <property type="nucleotide sequence ID" value="NZ_CP061169.1"/>
</dbReference>
<dbReference type="InterPro" id="IPR040442">
    <property type="entry name" value="Pyrv_kinase-like_dom_sf"/>
</dbReference>
<evidence type="ECO:0000256" key="1">
    <source>
        <dbReference type="ARBA" id="ARBA00001946"/>
    </source>
</evidence>
<name>A0ABX6YEC7_9MICO</name>
<evidence type="ECO:0000313" key="6">
    <source>
        <dbReference type="EMBL" id="QPZ37151.1"/>
    </source>
</evidence>
<dbReference type="PANTHER" id="PTHR32308:SF10">
    <property type="entry name" value="CITRATE LYASE SUBUNIT BETA"/>
    <property type="match status" value="1"/>
</dbReference>
<dbReference type="PIRSF" id="PIRSF015582">
    <property type="entry name" value="Cit_lyase_B"/>
    <property type="match status" value="1"/>
</dbReference>
<keyword evidence="6" id="KW-0456">Lyase</keyword>
<dbReference type="SUPFAM" id="SSF51621">
    <property type="entry name" value="Phosphoenolpyruvate/pyruvate domain"/>
    <property type="match status" value="1"/>
</dbReference>
<comment type="cofactor">
    <cofactor evidence="1">
        <name>Mg(2+)</name>
        <dbReference type="ChEBI" id="CHEBI:18420"/>
    </cofactor>
</comment>
<evidence type="ECO:0000256" key="2">
    <source>
        <dbReference type="ARBA" id="ARBA00022723"/>
    </source>
</evidence>
<dbReference type="InterPro" id="IPR011206">
    <property type="entry name" value="Citrate_lyase_beta/mcl1/mcl2"/>
</dbReference>
<dbReference type="EMBL" id="CP061169">
    <property type="protein sequence ID" value="QPZ37151.1"/>
    <property type="molecule type" value="Genomic_DNA"/>
</dbReference>
<protein>
    <submittedName>
        <fullName evidence="6">CoA ester lyase</fullName>
    </submittedName>
</protein>
<gene>
    <name evidence="6" type="ORF">HCR76_09765</name>
</gene>
<accession>A0ABX6YEC7</accession>
<reference evidence="6 7" key="1">
    <citation type="submission" date="2020-12" db="EMBL/GenBank/DDBJ databases">
        <title>Microbacterium sp. HY060.</title>
        <authorList>
            <person name="Zhou J."/>
        </authorList>
    </citation>
    <scope>NUCLEOTIDE SEQUENCE [LARGE SCALE GENOMIC DNA]</scope>
    <source>
        <strain evidence="6 7">HY60</strain>
    </source>
</reference>
<evidence type="ECO:0000313" key="7">
    <source>
        <dbReference type="Proteomes" id="UP000662814"/>
    </source>
</evidence>
<feature type="compositionally biased region" description="Basic and acidic residues" evidence="4">
    <location>
        <begin position="265"/>
        <end position="280"/>
    </location>
</feature>
<evidence type="ECO:0000256" key="4">
    <source>
        <dbReference type="SAM" id="MobiDB-lite"/>
    </source>
</evidence>